<evidence type="ECO:0000256" key="4">
    <source>
        <dbReference type="ARBA" id="ARBA00023136"/>
    </source>
</evidence>
<evidence type="ECO:0000313" key="6">
    <source>
        <dbReference type="EMBL" id="MBB4224953.1"/>
    </source>
</evidence>
<dbReference type="Proteomes" id="UP000524450">
    <property type="component" value="Unassembled WGS sequence"/>
</dbReference>
<dbReference type="PANTHER" id="PTHR38776:SF1">
    <property type="entry name" value="MLTA-INTERACTING PROTEIN-RELATED"/>
    <property type="match status" value="1"/>
</dbReference>
<protein>
    <submittedName>
        <fullName evidence="6">Outer membrane protein</fullName>
    </submittedName>
</protein>
<sequence>MSVFSSTVVLLPVPRLVHGVVALASLMALPSAWADLLGDQTGPKETRFGLGLGLMANTKPYTKFGNDTGALPILAVENNWLSIAGPRADLKLYAVNGLSLRLRAAYGVSDGYKATDAVVLRGMAERKSSGWLGVVALWRTDVATFSAEWLRASSQSKGQTLRLSVERDFPVTSTFSLTPRVGVVRYDKKYVDYYYGVRREEATFNRPAYAGSAVTQAELGLRMTYDIVPKEQSVFLDVSVTSLGKGIKNSPLVDRSSTSSVKLGYLYRF</sequence>
<dbReference type="GO" id="GO:0009279">
    <property type="term" value="C:cell outer membrane"/>
    <property type="evidence" value="ECO:0007669"/>
    <property type="project" value="UniProtKB-SubCell"/>
</dbReference>
<accession>A0A840FSC6</accession>
<comment type="caution">
    <text evidence="6">The sequence shown here is derived from an EMBL/GenBank/DDBJ whole genome shotgun (WGS) entry which is preliminary data.</text>
</comment>
<evidence type="ECO:0000256" key="1">
    <source>
        <dbReference type="ARBA" id="ARBA00004442"/>
    </source>
</evidence>
<dbReference type="Pfam" id="PF06629">
    <property type="entry name" value="MipA"/>
    <property type="match status" value="1"/>
</dbReference>
<dbReference type="AlphaFoldDB" id="A0A840FSC6"/>
<proteinExistence type="inferred from homology"/>
<keyword evidence="3" id="KW-0732">Signal</keyword>
<gene>
    <name evidence="6" type="ORF">GGD71_005762</name>
</gene>
<dbReference type="PANTHER" id="PTHR38776">
    <property type="entry name" value="MLTA-INTERACTING PROTEIN-RELATED"/>
    <property type="match status" value="1"/>
</dbReference>
<organism evidence="6 7">
    <name type="scientific">Variovorax guangxiensis</name>
    <dbReference type="NCBI Taxonomy" id="1775474"/>
    <lineage>
        <taxon>Bacteria</taxon>
        <taxon>Pseudomonadati</taxon>
        <taxon>Pseudomonadota</taxon>
        <taxon>Betaproteobacteria</taxon>
        <taxon>Burkholderiales</taxon>
        <taxon>Comamonadaceae</taxon>
        <taxon>Variovorax</taxon>
    </lineage>
</organism>
<dbReference type="InterPro" id="IPR010583">
    <property type="entry name" value="MipA"/>
</dbReference>
<evidence type="ECO:0000256" key="2">
    <source>
        <dbReference type="ARBA" id="ARBA00005722"/>
    </source>
</evidence>
<comment type="similarity">
    <text evidence="2">Belongs to the MipA/OmpV family.</text>
</comment>
<name>A0A840FSC6_9BURK</name>
<evidence type="ECO:0000256" key="3">
    <source>
        <dbReference type="ARBA" id="ARBA00022729"/>
    </source>
</evidence>
<dbReference type="EMBL" id="JACIFZ010000009">
    <property type="protein sequence ID" value="MBB4224953.1"/>
    <property type="molecule type" value="Genomic_DNA"/>
</dbReference>
<comment type="subcellular location">
    <subcellularLocation>
        <location evidence="1">Cell outer membrane</location>
    </subcellularLocation>
</comment>
<keyword evidence="5" id="KW-0998">Cell outer membrane</keyword>
<dbReference type="RefSeq" id="WP_184641802.1">
    <property type="nucleotide sequence ID" value="NZ_JACIFZ010000009.1"/>
</dbReference>
<evidence type="ECO:0000313" key="7">
    <source>
        <dbReference type="Proteomes" id="UP000524450"/>
    </source>
</evidence>
<evidence type="ECO:0000256" key="5">
    <source>
        <dbReference type="ARBA" id="ARBA00023237"/>
    </source>
</evidence>
<reference evidence="6 7" key="1">
    <citation type="submission" date="2020-08" db="EMBL/GenBank/DDBJ databases">
        <title>Genomic Encyclopedia of Type Strains, Phase IV (KMG-V): Genome sequencing to study the core and pangenomes of soil and plant-associated prokaryotes.</title>
        <authorList>
            <person name="Whitman W."/>
        </authorList>
    </citation>
    <scope>NUCLEOTIDE SEQUENCE [LARGE SCALE GENOMIC DNA]</scope>
    <source>
        <strain evidence="6 7">34/80</strain>
    </source>
</reference>
<keyword evidence="4" id="KW-0472">Membrane</keyword>